<dbReference type="GO" id="GO:0005789">
    <property type="term" value="C:endoplasmic reticulum membrane"/>
    <property type="evidence" value="ECO:0007669"/>
    <property type="project" value="UniProtKB-SubCell"/>
</dbReference>
<dbReference type="InterPro" id="IPR002225">
    <property type="entry name" value="3Beta_OHSteriod_DH/Estase"/>
</dbReference>
<evidence type="ECO:0000256" key="5">
    <source>
        <dbReference type="ARBA" id="ARBA00022989"/>
    </source>
</evidence>
<dbReference type="Pfam" id="PF02453">
    <property type="entry name" value="Reticulon"/>
    <property type="match status" value="1"/>
</dbReference>
<dbReference type="PANTHER" id="PTHR10366">
    <property type="entry name" value="NAD DEPENDENT EPIMERASE/DEHYDRATASE"/>
    <property type="match status" value="1"/>
</dbReference>
<comment type="caution">
    <text evidence="10">The sequence shown here is derived from an EMBL/GenBank/DDBJ whole genome shotgun (WGS) entry which is preliminary data.</text>
</comment>
<evidence type="ECO:0000256" key="7">
    <source>
        <dbReference type="ARBA" id="ARBA00023136"/>
    </source>
</evidence>
<evidence type="ECO:0000256" key="3">
    <source>
        <dbReference type="ARBA" id="ARBA00022824"/>
    </source>
</evidence>
<dbReference type="EMBL" id="CAKMRJ010000001">
    <property type="protein sequence ID" value="CAH1412663.1"/>
    <property type="molecule type" value="Genomic_DNA"/>
</dbReference>
<keyword evidence="4" id="KW-0521">NADP</keyword>
<keyword evidence="6" id="KW-0560">Oxidoreductase</keyword>
<accession>A0AAU9LVH8</accession>
<evidence type="ECO:0000256" key="1">
    <source>
        <dbReference type="ARBA" id="ARBA00004477"/>
    </source>
</evidence>
<evidence type="ECO:0000256" key="8">
    <source>
        <dbReference type="RuleBase" id="RU363132"/>
    </source>
</evidence>
<gene>
    <name evidence="10" type="ORF">LVIROSA_LOCUS665</name>
</gene>
<dbReference type="Pfam" id="PF01073">
    <property type="entry name" value="3Beta_HSD"/>
    <property type="match status" value="1"/>
</dbReference>
<keyword evidence="5 8" id="KW-1133">Transmembrane helix</keyword>
<feature type="transmembrane region" description="Helical" evidence="8">
    <location>
        <begin position="419"/>
        <end position="438"/>
    </location>
</feature>
<dbReference type="InterPro" id="IPR036291">
    <property type="entry name" value="NAD(P)-bd_dom_sf"/>
</dbReference>
<dbReference type="GO" id="GO:0016616">
    <property type="term" value="F:oxidoreductase activity, acting on the CH-OH group of donors, NAD or NADP as acceptor"/>
    <property type="evidence" value="ECO:0007669"/>
    <property type="project" value="InterPro"/>
</dbReference>
<reference evidence="10 11" key="1">
    <citation type="submission" date="2022-01" db="EMBL/GenBank/DDBJ databases">
        <authorList>
            <person name="Xiong W."/>
            <person name="Schranz E."/>
        </authorList>
    </citation>
    <scope>NUCLEOTIDE SEQUENCE [LARGE SCALE GENOMIC DNA]</scope>
</reference>
<proteinExistence type="predicted"/>
<sequence length="575" mass="64200">MAMVDHQSKTCVVLGGRSFAGRCLVVRLLKLGNWIVRVAGSAHSLQLDPSDYDYDLPLNRALSTGHAAYFHVDVRSRRSVINAIEGSSVVFYMDEDDSCNLDFYSGYTVIVQGVKNVISACRERKVKRLIYQSTADVVLDGLHDIHNGNERLLYATKFKNVYSELKAQAEALVLHANDMDGLVTCALRPTNVFGPGDNHLLPSLVDVAKSTWAKFIIGSDGSMSDYTYVENVAHALICAEAALCSRMVVVSGKVFFITNLEPMGSWEFSLRILEGLGYFRPMVKLPPVVVNLIVYLIKWMHSNTNSRNISKSVSVHNVVQLMSHTTTFDCSAAQQHLEYSPVVSLDEGITSTIESFSHLAKGSASTIYDVLNEQSKMEELLGGGEVAAILLWRDERKSFVCFCGVVSVFYWFFLSERTIVSSIALMLLVITIFLYGYASFSDANPQMSTQLSRYLRFEVSETGMKSCVKVIANIWNEVGRVTRSLAQGKDWNLFSKVVASLYLFKLLIVNSFPNSLGVALAFSFIMFFVYEQYEEEIDGIIGILMELVRQLMVFVMSHLPLISALHKTTTRSSMR</sequence>
<dbReference type="GO" id="GO:0006694">
    <property type="term" value="P:steroid biosynthetic process"/>
    <property type="evidence" value="ECO:0007669"/>
    <property type="project" value="InterPro"/>
</dbReference>
<feature type="transmembrane region" description="Helical" evidence="8">
    <location>
        <begin position="502"/>
        <end position="528"/>
    </location>
</feature>
<dbReference type="InterPro" id="IPR050425">
    <property type="entry name" value="NAD(P)_dehydrat-like"/>
</dbReference>
<comment type="subcellular location">
    <subcellularLocation>
        <location evidence="1 8">Endoplasmic reticulum membrane</location>
        <topology evidence="1 8">Multi-pass membrane protein</topology>
    </subcellularLocation>
</comment>
<feature type="transmembrane region" description="Helical" evidence="8">
    <location>
        <begin position="540"/>
        <end position="565"/>
    </location>
</feature>
<dbReference type="InterPro" id="IPR003388">
    <property type="entry name" value="Reticulon"/>
</dbReference>
<organism evidence="10 11">
    <name type="scientific">Lactuca virosa</name>
    <dbReference type="NCBI Taxonomy" id="75947"/>
    <lineage>
        <taxon>Eukaryota</taxon>
        <taxon>Viridiplantae</taxon>
        <taxon>Streptophyta</taxon>
        <taxon>Embryophyta</taxon>
        <taxon>Tracheophyta</taxon>
        <taxon>Spermatophyta</taxon>
        <taxon>Magnoliopsida</taxon>
        <taxon>eudicotyledons</taxon>
        <taxon>Gunneridae</taxon>
        <taxon>Pentapetalae</taxon>
        <taxon>asterids</taxon>
        <taxon>campanulids</taxon>
        <taxon>Asterales</taxon>
        <taxon>Asteraceae</taxon>
        <taxon>Cichorioideae</taxon>
        <taxon>Cichorieae</taxon>
        <taxon>Lactucinae</taxon>
        <taxon>Lactuca</taxon>
    </lineage>
</organism>
<evidence type="ECO:0000256" key="4">
    <source>
        <dbReference type="ARBA" id="ARBA00022857"/>
    </source>
</evidence>
<dbReference type="PROSITE" id="PS50845">
    <property type="entry name" value="RETICULON"/>
    <property type="match status" value="1"/>
</dbReference>
<keyword evidence="3 8" id="KW-0256">Endoplasmic reticulum</keyword>
<evidence type="ECO:0000313" key="10">
    <source>
        <dbReference type="EMBL" id="CAH1412663.1"/>
    </source>
</evidence>
<protein>
    <recommendedName>
        <fullName evidence="8">Reticulon-like protein</fullName>
    </recommendedName>
</protein>
<dbReference type="AlphaFoldDB" id="A0AAU9LVH8"/>
<evidence type="ECO:0000256" key="2">
    <source>
        <dbReference type="ARBA" id="ARBA00022692"/>
    </source>
</evidence>
<feature type="transmembrane region" description="Helical" evidence="8">
    <location>
        <begin position="398"/>
        <end position="413"/>
    </location>
</feature>
<dbReference type="PANTHER" id="PTHR10366:SF639">
    <property type="entry name" value="3BETA-HYDROXYSTEROID-DEHYDROGENASE_DECARBOXYLASE ISOFORM 3"/>
    <property type="match status" value="1"/>
</dbReference>
<dbReference type="SUPFAM" id="SSF51735">
    <property type="entry name" value="NAD(P)-binding Rossmann-fold domains"/>
    <property type="match status" value="1"/>
</dbReference>
<dbReference type="Gene3D" id="3.40.50.720">
    <property type="entry name" value="NAD(P)-binding Rossmann-like Domain"/>
    <property type="match status" value="1"/>
</dbReference>
<keyword evidence="11" id="KW-1185">Reference proteome</keyword>
<dbReference type="Proteomes" id="UP001157418">
    <property type="component" value="Unassembled WGS sequence"/>
</dbReference>
<evidence type="ECO:0000259" key="9">
    <source>
        <dbReference type="PROSITE" id="PS50845"/>
    </source>
</evidence>
<name>A0AAU9LVH8_9ASTR</name>
<evidence type="ECO:0000256" key="6">
    <source>
        <dbReference type="ARBA" id="ARBA00023002"/>
    </source>
</evidence>
<evidence type="ECO:0000313" key="11">
    <source>
        <dbReference type="Proteomes" id="UP001157418"/>
    </source>
</evidence>
<keyword evidence="7 8" id="KW-0472">Membrane</keyword>
<feature type="domain" description="Reticulon" evidence="9">
    <location>
        <begin position="386"/>
        <end position="575"/>
    </location>
</feature>
<keyword evidence="2 8" id="KW-0812">Transmembrane</keyword>